<evidence type="ECO:0000313" key="3">
    <source>
        <dbReference type="EMBL" id="KAE8677633.1"/>
    </source>
</evidence>
<evidence type="ECO:0000313" key="4">
    <source>
        <dbReference type="Proteomes" id="UP000436088"/>
    </source>
</evidence>
<dbReference type="AlphaFoldDB" id="A0A6A2XPD1"/>
<dbReference type="PANTHER" id="PTHR23354:SF74">
    <property type="entry name" value="TLD-DOMAIN CONTAINING NUCLEOLAR PROTEIN"/>
    <property type="match status" value="1"/>
</dbReference>
<gene>
    <name evidence="3" type="ORF">F3Y22_tig00111504pilonHSYRG00049</name>
</gene>
<dbReference type="EMBL" id="VEPZ02001356">
    <property type="protein sequence ID" value="KAE8677633.1"/>
    <property type="molecule type" value="Genomic_DNA"/>
</dbReference>
<sequence>MCLKSLRTSDDENDNSEVTHQLGYDRKVSGSLKTMTMIGRLGFTCDGSSELSMAMEYTTIGHSLFMIDFLEPDSLAMPFLPVGSAAIILYNRCKLSTVNIARQVPEVKLSVHNTLNFNFTFSFLLRRTFFHRRGFFRRLLLSNSRGHLKRSEKSKTKSEEEQARPNIRVSSTPRPRAVISGPDNDAVIGYKNKIEGRQRRVSKDHGTVQNRHTTRTHVFTGPGRTTKSKNDDAAKWYTKGSKSLSSIVSYIIPSLSCVESKLNYDGTNLKPVQSHPVGWKNYRFEKLHEVPNSGNEYTTTCATEESRKAYEDKKKIRIHDDDKLMVVKLSKVHFSANGSTDSEEFQVAREEQSPVKAAPKLSDEYVFINYDLYEFLMCSLPNIVKGCRWMLLYSTLKHGANRYYFICMNDMLAVGGGGSFALSFDGDLLSGTSGPCETFGNLCLAHDEEFELKNIEVHMFGRVQ</sequence>
<reference evidence="3" key="1">
    <citation type="submission" date="2019-09" db="EMBL/GenBank/DDBJ databases">
        <title>Draft genome information of white flower Hibiscus syriacus.</title>
        <authorList>
            <person name="Kim Y.-M."/>
        </authorList>
    </citation>
    <scope>NUCLEOTIDE SEQUENCE [LARGE SCALE GENOMIC DNA]</scope>
    <source>
        <strain evidence="3">YM2019G1</strain>
    </source>
</reference>
<dbReference type="InterPro" id="IPR006571">
    <property type="entry name" value="TLDc_dom"/>
</dbReference>
<feature type="compositionally biased region" description="Basic and acidic residues" evidence="1">
    <location>
        <begin position="149"/>
        <end position="163"/>
    </location>
</feature>
<comment type="caution">
    <text evidence="3">The sequence shown here is derived from an EMBL/GenBank/DDBJ whole genome shotgun (WGS) entry which is preliminary data.</text>
</comment>
<accession>A0A6A2XPD1</accession>
<dbReference type="Pfam" id="PF07534">
    <property type="entry name" value="TLD"/>
    <property type="match status" value="1"/>
</dbReference>
<dbReference type="PANTHER" id="PTHR23354">
    <property type="entry name" value="NUCLEOLAR PROTEIN 7/ESTROGEN RECEPTOR COACTIVATOR-RELATED"/>
    <property type="match status" value="1"/>
</dbReference>
<keyword evidence="4" id="KW-1185">Reference proteome</keyword>
<feature type="domain" description="TLDc" evidence="2">
    <location>
        <begin position="401"/>
        <end position="460"/>
    </location>
</feature>
<proteinExistence type="predicted"/>
<organism evidence="3 4">
    <name type="scientific">Hibiscus syriacus</name>
    <name type="common">Rose of Sharon</name>
    <dbReference type="NCBI Taxonomy" id="106335"/>
    <lineage>
        <taxon>Eukaryota</taxon>
        <taxon>Viridiplantae</taxon>
        <taxon>Streptophyta</taxon>
        <taxon>Embryophyta</taxon>
        <taxon>Tracheophyta</taxon>
        <taxon>Spermatophyta</taxon>
        <taxon>Magnoliopsida</taxon>
        <taxon>eudicotyledons</taxon>
        <taxon>Gunneridae</taxon>
        <taxon>Pentapetalae</taxon>
        <taxon>rosids</taxon>
        <taxon>malvids</taxon>
        <taxon>Malvales</taxon>
        <taxon>Malvaceae</taxon>
        <taxon>Malvoideae</taxon>
        <taxon>Hibiscus</taxon>
    </lineage>
</organism>
<evidence type="ECO:0000259" key="2">
    <source>
        <dbReference type="Pfam" id="PF07534"/>
    </source>
</evidence>
<name>A0A6A2XPD1_HIBSY</name>
<feature type="region of interest" description="Disordered" evidence="1">
    <location>
        <begin position="147"/>
        <end position="182"/>
    </location>
</feature>
<protein>
    <submittedName>
        <fullName evidence="3">TLD-domain containing nucleolar protein, putative isoform 2</fullName>
    </submittedName>
</protein>
<evidence type="ECO:0000256" key="1">
    <source>
        <dbReference type="SAM" id="MobiDB-lite"/>
    </source>
</evidence>
<dbReference type="Proteomes" id="UP000436088">
    <property type="component" value="Unassembled WGS sequence"/>
</dbReference>